<dbReference type="EMBL" id="CADEPM010000001">
    <property type="protein sequence ID" value="CAB3398597.1"/>
    <property type="molecule type" value="Genomic_DNA"/>
</dbReference>
<evidence type="ECO:0000313" key="2">
    <source>
        <dbReference type="Proteomes" id="UP000494206"/>
    </source>
</evidence>
<proteinExistence type="predicted"/>
<comment type="caution">
    <text evidence="1">The sequence shown here is derived from an EMBL/GenBank/DDBJ whole genome shotgun (WGS) entry which is preliminary data.</text>
</comment>
<reference evidence="1 2" key="1">
    <citation type="submission" date="2020-04" db="EMBL/GenBank/DDBJ databases">
        <authorList>
            <person name="Laetsch R D."/>
            <person name="Stevens L."/>
            <person name="Kumar S."/>
            <person name="Blaxter L. M."/>
        </authorList>
    </citation>
    <scope>NUCLEOTIDE SEQUENCE [LARGE SCALE GENOMIC DNA]</scope>
</reference>
<organism evidence="1 2">
    <name type="scientific">Caenorhabditis bovis</name>
    <dbReference type="NCBI Taxonomy" id="2654633"/>
    <lineage>
        <taxon>Eukaryota</taxon>
        <taxon>Metazoa</taxon>
        <taxon>Ecdysozoa</taxon>
        <taxon>Nematoda</taxon>
        <taxon>Chromadorea</taxon>
        <taxon>Rhabditida</taxon>
        <taxon>Rhabditina</taxon>
        <taxon>Rhabditomorpha</taxon>
        <taxon>Rhabditoidea</taxon>
        <taxon>Rhabditidae</taxon>
        <taxon>Peloderinae</taxon>
        <taxon>Caenorhabditis</taxon>
    </lineage>
</organism>
<evidence type="ECO:0000313" key="1">
    <source>
        <dbReference type="EMBL" id="CAB3398597.1"/>
    </source>
</evidence>
<protein>
    <submittedName>
        <fullName evidence="1">Uncharacterized protein</fullName>
    </submittedName>
</protein>
<name>A0A8S1ELF0_9PELO</name>
<sequence>MSSQKNIETVEAIFKSYELLDERLDKKAALFETEKITNFTGMFNGVMASSKKKMIESASSKFEQVQADKKAKVGKEEKSENELIVDIPTIATNANRATISLGIVDELLIRIIVYLYIYYNRQKFLMLCIFLRFLLSDS</sequence>
<keyword evidence="2" id="KW-1185">Reference proteome</keyword>
<gene>
    <name evidence="1" type="ORF">CBOVIS_LOCUS1852</name>
</gene>
<accession>A0A8S1ELF0</accession>
<dbReference type="Proteomes" id="UP000494206">
    <property type="component" value="Unassembled WGS sequence"/>
</dbReference>
<dbReference type="AlphaFoldDB" id="A0A8S1ELF0"/>